<comment type="caution">
    <text evidence="1">The sequence shown here is derived from an EMBL/GenBank/DDBJ whole genome shotgun (WGS) entry which is preliminary data.</text>
</comment>
<evidence type="ECO:0000313" key="1">
    <source>
        <dbReference type="EMBL" id="MFL9845627.1"/>
    </source>
</evidence>
<name>A0ABW8Z1J5_9FLAO</name>
<dbReference type="RefSeq" id="WP_408085909.1">
    <property type="nucleotide sequence ID" value="NZ_JBELPZ010000019.1"/>
</dbReference>
<sequence>MVKTAIYKKLLAEIAAKENEADRITGDLIGQAAVMIGLLQGILMKLREHLLNTDQITTTEEIEFFKFVKPQVLGKLIFYNEVYRIETTCPVSGGKMYRKYLSSQIKFLKRNHKAYSDPDFFRYYRSGRTDRDMEFFTRGQLRNFTGIDSSYFEADPAFSTYYDNLLSRIIAHDLLYAYLLTRIEPQYTLPEGCNDFPDEFQWTGTKNALIELIYALYVTGVISNGKIGVRKITTVFQWLFKTSLGDIHHAFHRMKDRAGSRTLFLEQLKDSLEHYMDKDL</sequence>
<accession>A0ABW8Z1J5</accession>
<dbReference type="InterPro" id="IPR018534">
    <property type="entry name" value="Tet_reg_excision_RteC"/>
</dbReference>
<proteinExistence type="predicted"/>
<dbReference type="Pfam" id="PF09357">
    <property type="entry name" value="RteC"/>
    <property type="match status" value="1"/>
</dbReference>
<reference evidence="1 2" key="1">
    <citation type="submission" date="2024-06" db="EMBL/GenBank/DDBJ databases">
        <authorList>
            <person name="Kaempfer P."/>
            <person name="Viver T."/>
        </authorList>
    </citation>
    <scope>NUCLEOTIDE SEQUENCE [LARGE SCALE GENOMIC DNA]</scope>
    <source>
        <strain evidence="1 2">ST-119</strain>
    </source>
</reference>
<evidence type="ECO:0000313" key="2">
    <source>
        <dbReference type="Proteomes" id="UP001629156"/>
    </source>
</evidence>
<keyword evidence="2" id="KW-1185">Reference proteome</keyword>
<dbReference type="EMBL" id="JBELPZ010000019">
    <property type="protein sequence ID" value="MFL9845627.1"/>
    <property type="molecule type" value="Genomic_DNA"/>
</dbReference>
<protein>
    <submittedName>
        <fullName evidence="1">RteC domain-containing protein</fullName>
    </submittedName>
</protein>
<organism evidence="1 2">
    <name type="scientific">Flavobacterium rhizosphaerae</name>
    <dbReference type="NCBI Taxonomy" id="3163298"/>
    <lineage>
        <taxon>Bacteria</taxon>
        <taxon>Pseudomonadati</taxon>
        <taxon>Bacteroidota</taxon>
        <taxon>Flavobacteriia</taxon>
        <taxon>Flavobacteriales</taxon>
        <taxon>Flavobacteriaceae</taxon>
        <taxon>Flavobacterium</taxon>
    </lineage>
</organism>
<dbReference type="Proteomes" id="UP001629156">
    <property type="component" value="Unassembled WGS sequence"/>
</dbReference>
<gene>
    <name evidence="1" type="ORF">ABS766_14485</name>
</gene>